<protein>
    <recommendedName>
        <fullName evidence="1">Mitochondrial import inner membrane translocase subunit TIM50</fullName>
    </recommendedName>
</protein>
<dbReference type="EMBL" id="CAKXYY010000002">
    <property type="protein sequence ID" value="CAH2351018.1"/>
    <property type="molecule type" value="Genomic_DNA"/>
</dbReference>
<keyword evidence="1" id="KW-0813">Transport</keyword>
<dbReference type="Proteomes" id="UP000837801">
    <property type="component" value="Unassembled WGS sequence"/>
</dbReference>
<dbReference type="SUPFAM" id="SSF56784">
    <property type="entry name" value="HAD-like"/>
    <property type="match status" value="1"/>
</dbReference>
<keyword evidence="1" id="KW-0811">Translocation</keyword>
<feature type="compositionally biased region" description="Basic and acidic residues" evidence="2">
    <location>
        <begin position="23"/>
        <end position="48"/>
    </location>
</feature>
<dbReference type="AlphaFoldDB" id="A0A9P0VX36"/>
<feature type="domain" description="FCP1 homology" evidence="3">
    <location>
        <begin position="232"/>
        <end position="425"/>
    </location>
</feature>
<dbReference type="PANTHER" id="PTHR12210">
    <property type="entry name" value="DULLARD PROTEIN PHOSPHATASE"/>
    <property type="match status" value="1"/>
</dbReference>
<dbReference type="CDD" id="cd07521">
    <property type="entry name" value="HAD_FCP1-like"/>
    <property type="match status" value="1"/>
</dbReference>
<keyword evidence="5" id="KW-1185">Reference proteome</keyword>
<feature type="compositionally biased region" description="Polar residues" evidence="2">
    <location>
        <begin position="151"/>
        <end position="163"/>
    </location>
</feature>
<dbReference type="GO" id="GO:0015031">
    <property type="term" value="P:protein transport"/>
    <property type="evidence" value="ECO:0007669"/>
    <property type="project" value="UniProtKB-KW"/>
</dbReference>
<dbReference type="InterPro" id="IPR023214">
    <property type="entry name" value="HAD_sf"/>
</dbReference>
<comment type="similarity">
    <text evidence="1">Belongs to the TIM50 family.</text>
</comment>
<evidence type="ECO:0000256" key="2">
    <source>
        <dbReference type="SAM" id="MobiDB-lite"/>
    </source>
</evidence>
<evidence type="ECO:0000259" key="3">
    <source>
        <dbReference type="PROSITE" id="PS50969"/>
    </source>
</evidence>
<feature type="region of interest" description="Disordered" evidence="2">
    <location>
        <begin position="134"/>
        <end position="193"/>
    </location>
</feature>
<evidence type="ECO:0000313" key="4">
    <source>
        <dbReference type="EMBL" id="CAH2351018.1"/>
    </source>
</evidence>
<comment type="subcellular location">
    <subcellularLocation>
        <location evidence="1">Mitochondrion inner membrane</location>
        <topology evidence="1">Single-pass membrane protein</topology>
    </subcellularLocation>
</comment>
<feature type="compositionally biased region" description="Polar residues" evidence="2">
    <location>
        <begin position="49"/>
        <end position="58"/>
    </location>
</feature>
<sequence>MNSLKLIVNSWDSLYPPIGRREERLSSKEEADLDEKSRLLDQELRTSIDQEQQVQPDIQFQAPPEDNGDEWEVDETKESRQTDSPEVEGDSSSVLSYLLFLPNYLVIKPLTFVWLLLTYPFTNFFQSTTTNTTTSASAINSEGGEAIDGSSELTGASEDSVTGQVPPESGGGAATRGGASDDDETPAPETPKIEILKQENIISNTIKSPSASSKYLIPPPQRLVPLSRNPQRKRRRKTLILDLDETLIHSLSRGSPRSFSSSGSSNMIEIKLNNIASLYYVYKRPYCDYFLKEAAKWFELQIFTASVKEYADPIINWLESEIAPYVNKQEQQQSAKGGKHSYTPQQSVFTKRYYRTDCSYRPGVGYIKDLSKFFPREEDLKNVIILDNSPVSYALHEDNAVMIEGWINDQGDRDLLNLLPMLHSLSLCIDVRYILGLRGGEKVFEG</sequence>
<feature type="region of interest" description="Disordered" evidence="2">
    <location>
        <begin position="23"/>
        <end position="89"/>
    </location>
</feature>
<reference evidence="4" key="1">
    <citation type="submission" date="2022-03" db="EMBL/GenBank/DDBJ databases">
        <authorList>
            <person name="Legras J.-L."/>
            <person name="Devillers H."/>
            <person name="Grondin C."/>
        </authorList>
    </citation>
    <scope>NUCLEOTIDE SEQUENCE</scope>
    <source>
        <strain evidence="4">CLIB 1423</strain>
    </source>
</reference>
<dbReference type="GO" id="GO:0005744">
    <property type="term" value="C:TIM23 mitochondrial import inner membrane translocase complex"/>
    <property type="evidence" value="ECO:0007669"/>
    <property type="project" value="UniProtKB-UniRule"/>
</dbReference>
<accession>A0A9P0VX36</accession>
<dbReference type="InterPro" id="IPR004274">
    <property type="entry name" value="FCP1_dom"/>
</dbReference>
<dbReference type="SMART" id="SM00577">
    <property type="entry name" value="CPDc"/>
    <property type="match status" value="1"/>
</dbReference>
<feature type="region of interest" description="Disordered" evidence="2">
    <location>
        <begin position="212"/>
        <end position="235"/>
    </location>
</feature>
<feature type="compositionally biased region" description="Basic and acidic residues" evidence="2">
    <location>
        <begin position="74"/>
        <end position="83"/>
    </location>
</feature>
<comment type="caution">
    <text evidence="4">The sequence shown here is derived from an EMBL/GenBank/DDBJ whole genome shotgun (WGS) entry which is preliminary data.</text>
</comment>
<dbReference type="PROSITE" id="PS50969">
    <property type="entry name" value="FCP1"/>
    <property type="match status" value="1"/>
</dbReference>
<dbReference type="InterPro" id="IPR036412">
    <property type="entry name" value="HAD-like_sf"/>
</dbReference>
<keyword evidence="1" id="KW-0653">Protein transport</keyword>
<name>A0A9P0VX36_9ASCO</name>
<dbReference type="InterPro" id="IPR050365">
    <property type="entry name" value="TIM50"/>
</dbReference>
<dbReference type="Pfam" id="PF03031">
    <property type="entry name" value="NIF"/>
    <property type="match status" value="2"/>
</dbReference>
<comment type="subunit">
    <text evidence="1">Component of the TIM23 complex.</text>
</comment>
<evidence type="ECO:0000256" key="1">
    <source>
        <dbReference type="RuleBase" id="RU365079"/>
    </source>
</evidence>
<dbReference type="Gene3D" id="3.40.50.1000">
    <property type="entry name" value="HAD superfamily/HAD-like"/>
    <property type="match status" value="1"/>
</dbReference>
<evidence type="ECO:0000313" key="5">
    <source>
        <dbReference type="Proteomes" id="UP000837801"/>
    </source>
</evidence>
<gene>
    <name evidence="4" type="ORF">CLIB1423_02S10396</name>
</gene>
<dbReference type="OrthoDB" id="277011at2759"/>
<keyword evidence="1" id="KW-0809">Transit peptide</keyword>
<comment type="function">
    <text evidence="1">Essential component of the TIM23 complex, a complex that mediates the translocation of transit peptide-containing proteins across the mitochondrial inner membrane.</text>
</comment>
<proteinExistence type="inferred from homology"/>
<keyword evidence="1" id="KW-0496">Mitochondrion</keyword>
<organism evidence="4 5">
    <name type="scientific">[Candida] railenensis</name>
    <dbReference type="NCBI Taxonomy" id="45579"/>
    <lineage>
        <taxon>Eukaryota</taxon>
        <taxon>Fungi</taxon>
        <taxon>Dikarya</taxon>
        <taxon>Ascomycota</taxon>
        <taxon>Saccharomycotina</taxon>
        <taxon>Pichiomycetes</taxon>
        <taxon>Debaryomycetaceae</taxon>
        <taxon>Kurtzmaniella</taxon>
    </lineage>
</organism>